<sequence>MSNHFESTTDDFLALLASRNRSKYFTLRTIDLPLAEAEAEADFIAMGMSTAQVERLMAMDGPGVLAADGGGGSGSKSPPPKKKSPDAGRKKRRIV</sequence>
<protein>
    <submittedName>
        <fullName evidence="2">Uncharacterized protein</fullName>
    </submittedName>
</protein>
<gene>
    <name evidence="2" type="ORF">TI39_contig279g00003</name>
</gene>
<accession>A0A0F4GWJ6</accession>
<organism evidence="2 3">
    <name type="scientific">Zymoseptoria brevis</name>
    <dbReference type="NCBI Taxonomy" id="1047168"/>
    <lineage>
        <taxon>Eukaryota</taxon>
        <taxon>Fungi</taxon>
        <taxon>Dikarya</taxon>
        <taxon>Ascomycota</taxon>
        <taxon>Pezizomycotina</taxon>
        <taxon>Dothideomycetes</taxon>
        <taxon>Dothideomycetidae</taxon>
        <taxon>Mycosphaerellales</taxon>
        <taxon>Mycosphaerellaceae</taxon>
        <taxon>Zymoseptoria</taxon>
    </lineage>
</organism>
<dbReference type="EMBL" id="LAFY01000271">
    <property type="protein sequence ID" value="KJY01782.1"/>
    <property type="molecule type" value="Genomic_DNA"/>
</dbReference>
<feature type="region of interest" description="Disordered" evidence="1">
    <location>
        <begin position="62"/>
        <end position="95"/>
    </location>
</feature>
<proteinExistence type="predicted"/>
<evidence type="ECO:0000313" key="2">
    <source>
        <dbReference type="EMBL" id="KJY01782.1"/>
    </source>
</evidence>
<dbReference type="AlphaFoldDB" id="A0A0F4GWJ6"/>
<comment type="caution">
    <text evidence="2">The sequence shown here is derived from an EMBL/GenBank/DDBJ whole genome shotgun (WGS) entry which is preliminary data.</text>
</comment>
<evidence type="ECO:0000313" key="3">
    <source>
        <dbReference type="Proteomes" id="UP000033647"/>
    </source>
</evidence>
<dbReference type="Proteomes" id="UP000033647">
    <property type="component" value="Unassembled WGS sequence"/>
</dbReference>
<keyword evidence="3" id="KW-1185">Reference proteome</keyword>
<name>A0A0F4GWJ6_9PEZI</name>
<evidence type="ECO:0000256" key="1">
    <source>
        <dbReference type="SAM" id="MobiDB-lite"/>
    </source>
</evidence>
<reference evidence="2 3" key="1">
    <citation type="submission" date="2015-03" db="EMBL/GenBank/DDBJ databases">
        <title>RNA-seq based gene annotation and comparative genomics of four Zymoseptoria species reveal species-specific pathogenicity related genes and transposable element activity.</title>
        <authorList>
            <person name="Grandaubert J."/>
            <person name="Bhattacharyya A."/>
            <person name="Stukenbrock E.H."/>
        </authorList>
    </citation>
    <scope>NUCLEOTIDE SEQUENCE [LARGE SCALE GENOMIC DNA]</scope>
    <source>
        <strain evidence="2 3">Zb18110</strain>
    </source>
</reference>